<feature type="region of interest" description="Disordered" evidence="1">
    <location>
        <begin position="667"/>
        <end position="695"/>
    </location>
</feature>
<dbReference type="Proteomes" id="UP000005237">
    <property type="component" value="Unassembled WGS sequence"/>
</dbReference>
<dbReference type="AlphaFoldDB" id="A0A8R1DSP9"/>
<protein>
    <recommendedName>
        <fullName evidence="4">Mediator of RNA polymerase II transcription subunit 24</fullName>
    </recommendedName>
</protein>
<evidence type="ECO:0000313" key="2">
    <source>
        <dbReference type="EnsemblMetazoa" id="CJA10580.1"/>
    </source>
</evidence>
<feature type="region of interest" description="Disordered" evidence="1">
    <location>
        <begin position="601"/>
        <end position="622"/>
    </location>
</feature>
<reference evidence="2" key="2">
    <citation type="submission" date="2022-06" db="UniProtKB">
        <authorList>
            <consortium name="EnsemblMetazoa"/>
        </authorList>
    </citation>
    <scope>IDENTIFICATION</scope>
    <source>
        <strain evidence="2">DF5081</strain>
    </source>
</reference>
<evidence type="ECO:0000256" key="1">
    <source>
        <dbReference type="SAM" id="MobiDB-lite"/>
    </source>
</evidence>
<name>A0A8R1DSP9_CAEJA</name>
<proteinExistence type="predicted"/>
<feature type="compositionally biased region" description="Basic and acidic residues" evidence="1">
    <location>
        <begin position="680"/>
        <end position="695"/>
    </location>
</feature>
<reference evidence="3" key="1">
    <citation type="submission" date="2010-08" db="EMBL/GenBank/DDBJ databases">
        <authorList>
            <consortium name="Caenorhabditis japonica Sequencing Consortium"/>
            <person name="Wilson R.K."/>
        </authorList>
    </citation>
    <scope>NUCLEOTIDE SEQUENCE [LARGE SCALE GENOMIC DNA]</scope>
    <source>
        <strain evidence="3">DF5081</strain>
    </source>
</reference>
<dbReference type="EnsemblMetazoa" id="CJA10580.1">
    <property type="protein sequence ID" value="CJA10580.1"/>
    <property type="gene ID" value="WBGene00129784"/>
</dbReference>
<evidence type="ECO:0008006" key="4">
    <source>
        <dbReference type="Google" id="ProtNLM"/>
    </source>
</evidence>
<sequence length="907" mass="104886">MSGIRIQLDDSSKLVLQYIAQVREGRVKKNKKWPSGKCVVTKPSDYPNMNLQQLSDTLVRAAYNVSMIDEYFLDHLKGLVINGSFKWHHVLRSVINTSLTDMYMKCQLCGLVREMIHRVQIDSFSDRQGADDIIKTLGPTFDFVSQTILVVLQDEHEFERMMLDNDDFIKPYWPPLQALSSIIHDEFCRTLLIIHCPEEVKKRLHIVYDAFCEPESPDETAVGLMEMLIELYDKSCQPKEFEYIPEGLTLFDFKNPSIKILVSIFACFKMQASCEYISETIQTFAEIMRISPADVVYDLIHAAYLLKCEESIDLDRLHLPKEHRVDFRWQTTTFFYHKLGPILLYLVNKEKVSKNDLIVGLERAYKDFTMMFDVADKLWQNASFVMLIRELSHVLGQQQTEKFLFMRREHMEKVPELKPLVELNDVVLKNTDVQHFYAAIAECRQPDEDVFLQKLVEKVDKGECEMFDALTSVLTADGNLMRVGKKFAKDNINAQMNVKMAVDKRMKIFDDTFLLMSRILIRNPSVSIRLFLNGGPQKSEAEKAIFFNWAMWYIKRVAKHPKPEPKNEEDLEIMRQEVATLVRVANADVGIEEEFEQCLGEEDEKEKGKQKKLIQEEQKMDMAPSDSEFQAAEMPTASIFSGDPLEGVNMEMDEFSSSQNILNNEERMSSENATVSENPAEMKKEAPTEMETIPKSRSKNEIEITWQAFNCPLPRISRKTGRKYLNMLKQSQPFWNVNDVELNFGALVAAVPVIGQLLLEEHEEKRYRADFQNILHAIGRMSCLLVCLVEWMDCEPDSPARTSLAFSIQSALEKSSTSIEDPNHSKWKFVLSTIQHMLIELTDKSPVFPEVTCTAFSTARRFCPFVYRNEKPDQVKLKHAWYYMRQQTWASPHALRLLEHANIAGKI</sequence>
<organism evidence="2 3">
    <name type="scientific">Caenorhabditis japonica</name>
    <dbReference type="NCBI Taxonomy" id="281687"/>
    <lineage>
        <taxon>Eukaryota</taxon>
        <taxon>Metazoa</taxon>
        <taxon>Ecdysozoa</taxon>
        <taxon>Nematoda</taxon>
        <taxon>Chromadorea</taxon>
        <taxon>Rhabditida</taxon>
        <taxon>Rhabditina</taxon>
        <taxon>Rhabditomorpha</taxon>
        <taxon>Rhabditoidea</taxon>
        <taxon>Rhabditidae</taxon>
        <taxon>Peloderinae</taxon>
        <taxon>Caenorhabditis</taxon>
    </lineage>
</organism>
<keyword evidence="3" id="KW-1185">Reference proteome</keyword>
<evidence type="ECO:0000313" key="3">
    <source>
        <dbReference type="Proteomes" id="UP000005237"/>
    </source>
</evidence>
<accession>A0A8R1DSP9</accession>